<keyword evidence="1" id="KW-1133">Transmembrane helix</keyword>
<evidence type="ECO:0000256" key="1">
    <source>
        <dbReference type="SAM" id="Phobius"/>
    </source>
</evidence>
<keyword evidence="4" id="KW-1185">Reference proteome</keyword>
<feature type="transmembrane region" description="Helical" evidence="1">
    <location>
        <begin position="58"/>
        <end position="77"/>
    </location>
</feature>
<evidence type="ECO:0000259" key="2">
    <source>
        <dbReference type="Pfam" id="PF20151"/>
    </source>
</evidence>
<keyword evidence="1" id="KW-0812">Transmembrane</keyword>
<feature type="transmembrane region" description="Helical" evidence="1">
    <location>
        <begin position="89"/>
        <end position="110"/>
    </location>
</feature>
<dbReference type="Proteomes" id="UP000054279">
    <property type="component" value="Unassembled WGS sequence"/>
</dbReference>
<accession>A0A0C9V6Y0</accession>
<feature type="transmembrane region" description="Helical" evidence="1">
    <location>
        <begin position="122"/>
        <end position="143"/>
    </location>
</feature>
<dbReference type="InterPro" id="IPR045340">
    <property type="entry name" value="DUF6533"/>
</dbReference>
<gene>
    <name evidence="3" type="ORF">M422DRAFT_35605</name>
</gene>
<evidence type="ECO:0000313" key="4">
    <source>
        <dbReference type="Proteomes" id="UP000054279"/>
    </source>
</evidence>
<dbReference type="Pfam" id="PF20151">
    <property type="entry name" value="DUF6533"/>
    <property type="match status" value="1"/>
</dbReference>
<evidence type="ECO:0000313" key="3">
    <source>
        <dbReference type="EMBL" id="KIJ33096.1"/>
    </source>
</evidence>
<dbReference type="EMBL" id="KN837217">
    <property type="protein sequence ID" value="KIJ33096.1"/>
    <property type="molecule type" value="Genomic_DNA"/>
</dbReference>
<proteinExistence type="predicted"/>
<dbReference type="OrthoDB" id="3349377at2759"/>
<keyword evidence="1" id="KW-0472">Membrane</keyword>
<feature type="transmembrane region" description="Helical" evidence="1">
    <location>
        <begin position="214"/>
        <end position="239"/>
    </location>
</feature>
<reference evidence="3 4" key="1">
    <citation type="submission" date="2014-06" db="EMBL/GenBank/DDBJ databases">
        <title>Evolutionary Origins and Diversification of the Mycorrhizal Mutualists.</title>
        <authorList>
            <consortium name="DOE Joint Genome Institute"/>
            <consortium name="Mycorrhizal Genomics Consortium"/>
            <person name="Kohler A."/>
            <person name="Kuo A."/>
            <person name="Nagy L.G."/>
            <person name="Floudas D."/>
            <person name="Copeland A."/>
            <person name="Barry K.W."/>
            <person name="Cichocki N."/>
            <person name="Veneault-Fourrey C."/>
            <person name="LaButti K."/>
            <person name="Lindquist E.A."/>
            <person name="Lipzen A."/>
            <person name="Lundell T."/>
            <person name="Morin E."/>
            <person name="Murat C."/>
            <person name="Riley R."/>
            <person name="Ohm R."/>
            <person name="Sun H."/>
            <person name="Tunlid A."/>
            <person name="Henrissat B."/>
            <person name="Grigoriev I.V."/>
            <person name="Hibbett D.S."/>
            <person name="Martin F."/>
        </authorList>
    </citation>
    <scope>NUCLEOTIDE SEQUENCE [LARGE SCALE GENOMIC DNA]</scope>
    <source>
        <strain evidence="3 4">SS14</strain>
    </source>
</reference>
<feature type="transmembrane region" description="Helical" evidence="1">
    <location>
        <begin position="171"/>
        <end position="193"/>
    </location>
</feature>
<sequence length="320" mass="35877">MELDPLVAALIAGVRPLRIAQYSLVSAFSLLLYDYAITFRAEVTSIWQSRFTFVKALFLLNRYIGLAAVAIDVIVMFKPGLTAEVCTNWILYHFALSVLTIVIGQVILLCRIHALYGQNWKITGCLLAPIIICAAGCGAVDYASRAKGGAPPAPLQGCYIASLPHWARFVWVPPLFTEISLCFAMIYKAWTIWRERDLRDVLRARIVSPLLRRIILDSIIYFFSILMILLMNTIIWLVAPLDYTYIGIPWAETIPCIMGSRLLLNTREHYVKDASKVSATGASNSTSGIVLRPFRSGKQHQYIETIDIAVVEETTIQPDF</sequence>
<dbReference type="AlphaFoldDB" id="A0A0C9V6Y0"/>
<dbReference type="HOGENOM" id="CLU_035509_15_2_1"/>
<feature type="transmembrane region" description="Helical" evidence="1">
    <location>
        <begin position="245"/>
        <end position="264"/>
    </location>
</feature>
<feature type="domain" description="DUF6533" evidence="2">
    <location>
        <begin position="22"/>
        <end position="67"/>
    </location>
</feature>
<name>A0A0C9V6Y0_SPHS4</name>
<feature type="transmembrane region" description="Helical" evidence="1">
    <location>
        <begin position="20"/>
        <end position="37"/>
    </location>
</feature>
<organism evidence="3 4">
    <name type="scientific">Sphaerobolus stellatus (strain SS14)</name>
    <dbReference type="NCBI Taxonomy" id="990650"/>
    <lineage>
        <taxon>Eukaryota</taxon>
        <taxon>Fungi</taxon>
        <taxon>Dikarya</taxon>
        <taxon>Basidiomycota</taxon>
        <taxon>Agaricomycotina</taxon>
        <taxon>Agaricomycetes</taxon>
        <taxon>Phallomycetidae</taxon>
        <taxon>Geastrales</taxon>
        <taxon>Sphaerobolaceae</taxon>
        <taxon>Sphaerobolus</taxon>
    </lineage>
</organism>
<protein>
    <recommendedName>
        <fullName evidence="2">DUF6533 domain-containing protein</fullName>
    </recommendedName>
</protein>